<evidence type="ECO:0000313" key="1">
    <source>
        <dbReference type="EMBL" id="KKL95145.1"/>
    </source>
</evidence>
<accession>A0A0F9IMX0</accession>
<gene>
    <name evidence="1" type="ORF">LCGC14_1857540</name>
</gene>
<dbReference type="EMBL" id="LAZR01018751">
    <property type="protein sequence ID" value="KKL95145.1"/>
    <property type="molecule type" value="Genomic_DNA"/>
</dbReference>
<dbReference type="AlphaFoldDB" id="A0A0F9IMX0"/>
<sequence>MKIVILKILDNSLEKIIKLIEQLQPYKNSPIIKKKKAPALEIPTNKKKFDLQEFTKTTVKKSKKRIDFTDLPSDFTEYKKFSNHYRNFFKDINYDRYGTTRYLSNNLKPLIKKIVQKESIIHIVELFKRIAFCLDISRLGPRMKQVINYNVNQVNNVVRRDDSIINSRISEIPVRYPESNISKRKILNIPLEEIAQAICILLRDAISLSVDETILYAGKIFGFSSVSGKS</sequence>
<organism evidence="1">
    <name type="scientific">marine sediment metagenome</name>
    <dbReference type="NCBI Taxonomy" id="412755"/>
    <lineage>
        <taxon>unclassified sequences</taxon>
        <taxon>metagenomes</taxon>
        <taxon>ecological metagenomes</taxon>
    </lineage>
</organism>
<proteinExistence type="predicted"/>
<feature type="non-terminal residue" evidence="1">
    <location>
        <position position="230"/>
    </location>
</feature>
<protein>
    <submittedName>
        <fullName evidence="1">Uncharacterized protein</fullName>
    </submittedName>
</protein>
<name>A0A0F9IMX0_9ZZZZ</name>
<comment type="caution">
    <text evidence="1">The sequence shown here is derived from an EMBL/GenBank/DDBJ whole genome shotgun (WGS) entry which is preliminary data.</text>
</comment>
<reference evidence="1" key="1">
    <citation type="journal article" date="2015" name="Nature">
        <title>Complex archaea that bridge the gap between prokaryotes and eukaryotes.</title>
        <authorList>
            <person name="Spang A."/>
            <person name="Saw J.H."/>
            <person name="Jorgensen S.L."/>
            <person name="Zaremba-Niedzwiedzka K."/>
            <person name="Martijn J."/>
            <person name="Lind A.E."/>
            <person name="van Eijk R."/>
            <person name="Schleper C."/>
            <person name="Guy L."/>
            <person name="Ettema T.J."/>
        </authorList>
    </citation>
    <scope>NUCLEOTIDE SEQUENCE</scope>
</reference>